<comment type="caution">
    <text evidence="2">The sequence shown here is derived from an EMBL/GenBank/DDBJ whole genome shotgun (WGS) entry which is preliminary data.</text>
</comment>
<dbReference type="InterPro" id="IPR018713">
    <property type="entry name" value="MPAB/Lcp_cat_dom"/>
</dbReference>
<evidence type="ECO:0000313" key="3">
    <source>
        <dbReference type="Proteomes" id="UP000287519"/>
    </source>
</evidence>
<name>A0A402CD42_RHOWR</name>
<dbReference type="GO" id="GO:0016491">
    <property type="term" value="F:oxidoreductase activity"/>
    <property type="evidence" value="ECO:0007669"/>
    <property type="project" value="InterPro"/>
</dbReference>
<protein>
    <recommendedName>
        <fullName evidence="1">ER-bound oxygenase mpaB/mpaB'/Rubber oxygenase catalytic domain-containing protein</fullName>
    </recommendedName>
</protein>
<evidence type="ECO:0000313" key="2">
    <source>
        <dbReference type="EMBL" id="GCE41503.1"/>
    </source>
</evidence>
<gene>
    <name evidence="2" type="ORF">Rhow_005162</name>
</gene>
<sequence length="438" mass="49288">MNPAADVRTDGWPRPADAPADLVAAEALGRVVNLSDVKRRFDPQLVQTVVDHMTLGDELAYAAWIALRPSKGRGRQMLNQALDEGIEAVENPPAELVRLFEHVDTVPDWVDWDQLRRGSIAIWRAGRFVPICLGYSSIGFGFSSYGGTKALNFTRLLIDEDRAGARMAETLRWVAAVTSPDGMRRDGHGFKYSVRVRLVHCAVRFGVGHSPKWQWNEWGLPITNTDLFFTTSKVFCANLVSALELLGFRYSDQEKEDIFALWRYIAYVMGVPDDLNHVDVADSLNKNEIVLAVEREPDEACRILLHSLIGYSTKSTEGYQPIPMWLMGNMTHRQKIVMSYGLLRQLTSNEFCESMHIPDTRFKYVVKAASRLIALKEMVTRRLPHDDTRSALATLRDVKAALAIDDDEKAIASADEVGRAIQKNEADLDTTMRRPVKL</sequence>
<dbReference type="AlphaFoldDB" id="A0A402CD42"/>
<dbReference type="RefSeq" id="WP_192581949.1">
    <property type="nucleotide sequence ID" value="NZ_BHYM01000045.1"/>
</dbReference>
<dbReference type="InterPro" id="IPR037473">
    <property type="entry name" value="Lcp-like"/>
</dbReference>
<dbReference type="PANTHER" id="PTHR37539:SF1">
    <property type="entry name" value="ER-BOUND OXYGENASE MPAB_MPAB'_RUBBER OXYGENASE CATALYTIC DOMAIN-CONTAINING PROTEIN"/>
    <property type="match status" value="1"/>
</dbReference>
<organism evidence="2 3">
    <name type="scientific">Rhodococcus wratislaviensis</name>
    <name type="common">Tsukamurella wratislaviensis</name>
    <dbReference type="NCBI Taxonomy" id="44752"/>
    <lineage>
        <taxon>Bacteria</taxon>
        <taxon>Bacillati</taxon>
        <taxon>Actinomycetota</taxon>
        <taxon>Actinomycetes</taxon>
        <taxon>Mycobacteriales</taxon>
        <taxon>Nocardiaceae</taxon>
        <taxon>Rhodococcus</taxon>
    </lineage>
</organism>
<dbReference type="Proteomes" id="UP000287519">
    <property type="component" value="Unassembled WGS sequence"/>
</dbReference>
<dbReference type="PANTHER" id="PTHR37539">
    <property type="entry name" value="SECRETED PROTEIN-RELATED"/>
    <property type="match status" value="1"/>
</dbReference>
<reference evidence="2 3" key="1">
    <citation type="submission" date="2018-11" db="EMBL/GenBank/DDBJ databases">
        <title>Microbial catabolism of amino acid.</title>
        <authorList>
            <person name="Hibi M."/>
            <person name="Ogawa J."/>
        </authorList>
    </citation>
    <scope>NUCLEOTIDE SEQUENCE [LARGE SCALE GENOMIC DNA]</scope>
    <source>
        <strain evidence="2 3">C31-06</strain>
    </source>
</reference>
<accession>A0A402CD42</accession>
<proteinExistence type="predicted"/>
<keyword evidence="3" id="KW-1185">Reference proteome</keyword>
<dbReference type="EMBL" id="BHYM01000045">
    <property type="protein sequence ID" value="GCE41503.1"/>
    <property type="molecule type" value="Genomic_DNA"/>
</dbReference>
<evidence type="ECO:0000259" key="1">
    <source>
        <dbReference type="Pfam" id="PF09995"/>
    </source>
</evidence>
<dbReference type="Pfam" id="PF09995">
    <property type="entry name" value="MPAB_Lcp_cat"/>
    <property type="match status" value="1"/>
</dbReference>
<feature type="domain" description="ER-bound oxygenase mpaB/mpaB'/Rubber oxygenase catalytic" evidence="1">
    <location>
        <begin position="161"/>
        <end position="358"/>
    </location>
</feature>